<accession>A0A6J4CXM3</accession>
<protein>
    <submittedName>
        <fullName evidence="4">Uncharacterized protein</fullName>
    </submittedName>
</protein>
<dbReference type="Proteomes" id="UP000317935">
    <property type="component" value="Chromosome"/>
</dbReference>
<keyword evidence="2" id="KW-0285">Flavoprotein</keyword>
<evidence type="ECO:0000256" key="3">
    <source>
        <dbReference type="ARBA" id="ARBA00022827"/>
    </source>
</evidence>
<proteinExistence type="predicted"/>
<dbReference type="Gene3D" id="3.40.50.360">
    <property type="match status" value="1"/>
</dbReference>
<name>A0A6J4CXM3_9HELI</name>
<dbReference type="PANTHER" id="PTHR46305">
    <property type="match status" value="1"/>
</dbReference>
<evidence type="ECO:0000256" key="1">
    <source>
        <dbReference type="ARBA" id="ARBA00001974"/>
    </source>
</evidence>
<dbReference type="AlphaFoldDB" id="A0A6J4CXM3"/>
<reference evidence="4 5" key="1">
    <citation type="submission" date="2019-06" db="EMBL/GenBank/DDBJ databases">
        <title>Complete genome sequence of Helicobacter suis SNTW101c.</title>
        <authorList>
            <person name="Rimbara E."/>
            <person name="Suzuki M."/>
            <person name="Matsui H."/>
            <person name="Nakamura M."/>
            <person name="Mori S."/>
            <person name="Shibayama K."/>
        </authorList>
    </citation>
    <scope>NUCLEOTIDE SEQUENCE [LARGE SCALE GENOMIC DNA]</scope>
    <source>
        <strain evidence="4 5">SNTW101c</strain>
    </source>
</reference>
<keyword evidence="3" id="KW-0274">FAD</keyword>
<dbReference type="EMBL" id="AP019774">
    <property type="protein sequence ID" value="BCD70278.1"/>
    <property type="molecule type" value="Genomic_DNA"/>
</dbReference>
<dbReference type="OrthoDB" id="9798454at2"/>
<dbReference type="PANTHER" id="PTHR46305:SF3">
    <property type="entry name" value="NADPH:QUINONE OXIDOREDUCTASE MDAB"/>
    <property type="match status" value="1"/>
</dbReference>
<organism evidence="4 5">
    <name type="scientific">Helicobacter suis</name>
    <dbReference type="NCBI Taxonomy" id="104628"/>
    <lineage>
        <taxon>Bacteria</taxon>
        <taxon>Pseudomonadati</taxon>
        <taxon>Campylobacterota</taxon>
        <taxon>Epsilonproteobacteria</taxon>
        <taxon>Campylobacterales</taxon>
        <taxon>Helicobacteraceae</taxon>
        <taxon>Helicobacter</taxon>
    </lineage>
</organism>
<dbReference type="InterPro" id="IPR029039">
    <property type="entry name" value="Flavoprotein-like_sf"/>
</dbReference>
<evidence type="ECO:0000313" key="4">
    <source>
        <dbReference type="EMBL" id="BCD70278.1"/>
    </source>
</evidence>
<evidence type="ECO:0000313" key="5">
    <source>
        <dbReference type="Proteomes" id="UP000317935"/>
    </source>
</evidence>
<dbReference type="InterPro" id="IPR052397">
    <property type="entry name" value="NADPH-QR_MdaB"/>
</dbReference>
<sequence>MFSLTWNAPLEAFTDKNQFFGGVGVDGVYLHLHKAHEFLGMRALPTFIVNDIIKNPQGESYLKDYSAHLKQVFHK</sequence>
<dbReference type="SUPFAM" id="SSF52218">
    <property type="entry name" value="Flavoproteins"/>
    <property type="match status" value="1"/>
</dbReference>
<evidence type="ECO:0000256" key="2">
    <source>
        <dbReference type="ARBA" id="ARBA00022630"/>
    </source>
</evidence>
<comment type="cofactor">
    <cofactor evidence="1">
        <name>FAD</name>
        <dbReference type="ChEBI" id="CHEBI:57692"/>
    </cofactor>
</comment>
<gene>
    <name evidence="4" type="ORF">SNTW_09230</name>
</gene>